<comment type="caution">
    <text evidence="10">The sequence shown here is derived from an EMBL/GenBank/DDBJ whole genome shotgun (WGS) entry which is preliminary data.</text>
</comment>
<comment type="similarity">
    <text evidence="2 9">Belongs to the cytochrome P450 family.</text>
</comment>
<comment type="cofactor">
    <cofactor evidence="1 8">
        <name>heme</name>
        <dbReference type="ChEBI" id="CHEBI:30413"/>
    </cofactor>
</comment>
<dbReference type="CDD" id="cd11061">
    <property type="entry name" value="CYP67-like"/>
    <property type="match status" value="1"/>
</dbReference>
<dbReference type="OrthoDB" id="1470350at2759"/>
<keyword evidence="3 8" id="KW-0349">Heme</keyword>
<keyword evidence="6 8" id="KW-0408">Iron</keyword>
<dbReference type="InterPro" id="IPR002401">
    <property type="entry name" value="Cyt_P450_E_grp-I"/>
</dbReference>
<evidence type="ECO:0000256" key="1">
    <source>
        <dbReference type="ARBA" id="ARBA00001971"/>
    </source>
</evidence>
<sequence>MCPNTSEYYVTLSLLFAKNLICPLHKSVIQSCHHAKCCLEEFLLRLALAVCVYRAHFHPLAKYPGLLLAKVTNLYLAYHAWRDDIHINLWKCHEKYGNYVQYALNRISFYCADAIRDIYGMRSNLKKLTTYNVLVYKALNTLTLQDKTEHARRRRVMSQGFSDAALRVFVPRILANVEKMCMLLEKDMDSHQKWTKSRDMATWFDRLTFDIMSSVIFSAEYDTLQKEDFRHVMSSIEESNVRMSRLDKRLFPRSIQARNKFVKFNADIANRDIFSFFQNAKDPMTGRGYKIKELAAETATLIVAGLDTTLTAIASTLFYLSKNTTAYARLSNELRSQFKKPSDIVPSPALTQCTYLRACIDEALRMSPPAGGPLWREVQLSGATIDGQYIPAGYNVGVGVYSVHHNPAYYCNPTVYKPERWIKPESESEQLVQARAAYMPFSIGTRGCIGKSLALVKLTLALANLV</sequence>
<dbReference type="InterPro" id="IPR017972">
    <property type="entry name" value="Cyt_P450_CS"/>
</dbReference>
<evidence type="ECO:0000313" key="10">
    <source>
        <dbReference type="EMBL" id="KAH7109592.1"/>
    </source>
</evidence>
<dbReference type="AlphaFoldDB" id="A0A9P9I790"/>
<dbReference type="InterPro" id="IPR050121">
    <property type="entry name" value="Cytochrome_P450_monoxygenase"/>
</dbReference>
<evidence type="ECO:0000256" key="5">
    <source>
        <dbReference type="ARBA" id="ARBA00023002"/>
    </source>
</evidence>
<dbReference type="GO" id="GO:0004497">
    <property type="term" value="F:monooxygenase activity"/>
    <property type="evidence" value="ECO:0007669"/>
    <property type="project" value="UniProtKB-KW"/>
</dbReference>
<dbReference type="PANTHER" id="PTHR24305:SF237">
    <property type="entry name" value="CYTOCHROME P450 MONOOXYGENASE ATNE-RELATED"/>
    <property type="match status" value="1"/>
</dbReference>
<dbReference type="EMBL" id="JAGMWT010000031">
    <property type="protein sequence ID" value="KAH7109592.1"/>
    <property type="molecule type" value="Genomic_DNA"/>
</dbReference>
<dbReference type="GO" id="GO:0005506">
    <property type="term" value="F:iron ion binding"/>
    <property type="evidence" value="ECO:0007669"/>
    <property type="project" value="InterPro"/>
</dbReference>
<evidence type="ECO:0000256" key="9">
    <source>
        <dbReference type="RuleBase" id="RU000461"/>
    </source>
</evidence>
<accession>A0A9P9I790</accession>
<evidence type="ECO:0000256" key="8">
    <source>
        <dbReference type="PIRSR" id="PIRSR602401-1"/>
    </source>
</evidence>
<keyword evidence="4 8" id="KW-0479">Metal-binding</keyword>
<dbReference type="Proteomes" id="UP000700596">
    <property type="component" value="Unassembled WGS sequence"/>
</dbReference>
<dbReference type="PANTHER" id="PTHR24305">
    <property type="entry name" value="CYTOCHROME P450"/>
    <property type="match status" value="1"/>
</dbReference>
<organism evidence="10 11">
    <name type="scientific">Dendryphion nanum</name>
    <dbReference type="NCBI Taxonomy" id="256645"/>
    <lineage>
        <taxon>Eukaryota</taxon>
        <taxon>Fungi</taxon>
        <taxon>Dikarya</taxon>
        <taxon>Ascomycota</taxon>
        <taxon>Pezizomycotina</taxon>
        <taxon>Dothideomycetes</taxon>
        <taxon>Pleosporomycetidae</taxon>
        <taxon>Pleosporales</taxon>
        <taxon>Torulaceae</taxon>
        <taxon>Dendryphion</taxon>
    </lineage>
</organism>
<evidence type="ECO:0000256" key="2">
    <source>
        <dbReference type="ARBA" id="ARBA00010617"/>
    </source>
</evidence>
<gene>
    <name evidence="10" type="ORF">B0J11DRAFT_601451</name>
</gene>
<dbReference type="PROSITE" id="PS00086">
    <property type="entry name" value="CYTOCHROME_P450"/>
    <property type="match status" value="1"/>
</dbReference>
<dbReference type="SUPFAM" id="SSF48264">
    <property type="entry name" value="Cytochrome P450"/>
    <property type="match status" value="1"/>
</dbReference>
<proteinExistence type="inferred from homology"/>
<dbReference type="PRINTS" id="PR00385">
    <property type="entry name" value="P450"/>
</dbReference>
<evidence type="ECO:0000256" key="3">
    <source>
        <dbReference type="ARBA" id="ARBA00022617"/>
    </source>
</evidence>
<protein>
    <submittedName>
        <fullName evidence="10">Cytochrome P450</fullName>
    </submittedName>
</protein>
<evidence type="ECO:0000256" key="4">
    <source>
        <dbReference type="ARBA" id="ARBA00022723"/>
    </source>
</evidence>
<evidence type="ECO:0000256" key="7">
    <source>
        <dbReference type="ARBA" id="ARBA00023033"/>
    </source>
</evidence>
<dbReference type="GO" id="GO:0020037">
    <property type="term" value="F:heme binding"/>
    <property type="evidence" value="ECO:0007669"/>
    <property type="project" value="InterPro"/>
</dbReference>
<dbReference type="InterPro" id="IPR001128">
    <property type="entry name" value="Cyt_P450"/>
</dbReference>
<dbReference type="PRINTS" id="PR00463">
    <property type="entry name" value="EP450I"/>
</dbReference>
<dbReference type="InterPro" id="IPR036396">
    <property type="entry name" value="Cyt_P450_sf"/>
</dbReference>
<dbReference type="Gene3D" id="1.10.630.10">
    <property type="entry name" value="Cytochrome P450"/>
    <property type="match status" value="1"/>
</dbReference>
<dbReference type="Pfam" id="PF00067">
    <property type="entry name" value="p450"/>
    <property type="match status" value="2"/>
</dbReference>
<evidence type="ECO:0000313" key="11">
    <source>
        <dbReference type="Proteomes" id="UP000700596"/>
    </source>
</evidence>
<keyword evidence="11" id="KW-1185">Reference proteome</keyword>
<dbReference type="GO" id="GO:0016705">
    <property type="term" value="F:oxidoreductase activity, acting on paired donors, with incorporation or reduction of molecular oxygen"/>
    <property type="evidence" value="ECO:0007669"/>
    <property type="project" value="InterPro"/>
</dbReference>
<evidence type="ECO:0000256" key="6">
    <source>
        <dbReference type="ARBA" id="ARBA00023004"/>
    </source>
</evidence>
<name>A0A9P9I790_9PLEO</name>
<feature type="binding site" description="axial binding residue" evidence="8">
    <location>
        <position position="448"/>
    </location>
    <ligand>
        <name>heme</name>
        <dbReference type="ChEBI" id="CHEBI:30413"/>
    </ligand>
    <ligandPart>
        <name>Fe</name>
        <dbReference type="ChEBI" id="CHEBI:18248"/>
    </ligandPart>
</feature>
<keyword evidence="5 9" id="KW-0560">Oxidoreductase</keyword>
<keyword evidence="7 9" id="KW-0503">Monooxygenase</keyword>
<reference evidence="10" key="1">
    <citation type="journal article" date="2021" name="Nat. Commun.">
        <title>Genetic determinants of endophytism in the Arabidopsis root mycobiome.</title>
        <authorList>
            <person name="Mesny F."/>
            <person name="Miyauchi S."/>
            <person name="Thiergart T."/>
            <person name="Pickel B."/>
            <person name="Atanasova L."/>
            <person name="Karlsson M."/>
            <person name="Huettel B."/>
            <person name="Barry K.W."/>
            <person name="Haridas S."/>
            <person name="Chen C."/>
            <person name="Bauer D."/>
            <person name="Andreopoulos W."/>
            <person name="Pangilinan J."/>
            <person name="LaButti K."/>
            <person name="Riley R."/>
            <person name="Lipzen A."/>
            <person name="Clum A."/>
            <person name="Drula E."/>
            <person name="Henrissat B."/>
            <person name="Kohler A."/>
            <person name="Grigoriev I.V."/>
            <person name="Martin F.M."/>
            <person name="Hacquard S."/>
        </authorList>
    </citation>
    <scope>NUCLEOTIDE SEQUENCE</scope>
    <source>
        <strain evidence="10">MPI-CAGE-CH-0243</strain>
    </source>
</reference>